<dbReference type="CDD" id="cd00085">
    <property type="entry name" value="HNHc"/>
    <property type="match status" value="1"/>
</dbReference>
<protein>
    <submittedName>
        <fullName evidence="3">DUF3427 domain-containing protein</fullName>
    </submittedName>
</protein>
<dbReference type="InterPro" id="IPR002711">
    <property type="entry name" value="HNH"/>
</dbReference>
<gene>
    <name evidence="3" type="ORF">H6G94_25915</name>
</gene>
<name>A0ABR8HHI2_NOSPU</name>
<organism evidence="3 4">
    <name type="scientific">Nostoc punctiforme FACHB-252</name>
    <dbReference type="NCBI Taxonomy" id="1357509"/>
    <lineage>
        <taxon>Bacteria</taxon>
        <taxon>Bacillati</taxon>
        <taxon>Cyanobacteriota</taxon>
        <taxon>Cyanophyceae</taxon>
        <taxon>Nostocales</taxon>
        <taxon>Nostocaceae</taxon>
        <taxon>Nostoc</taxon>
    </lineage>
</organism>
<dbReference type="Pfam" id="PF11907">
    <property type="entry name" value="DUF3427"/>
    <property type="match status" value="1"/>
</dbReference>
<feature type="domain" description="HNH" evidence="1">
    <location>
        <begin position="173"/>
        <end position="228"/>
    </location>
</feature>
<feature type="domain" description="DUF3427" evidence="2">
    <location>
        <begin position="5"/>
        <end position="128"/>
    </location>
</feature>
<keyword evidence="4" id="KW-1185">Reference proteome</keyword>
<dbReference type="InterPro" id="IPR003615">
    <property type="entry name" value="HNH_nuc"/>
</dbReference>
<evidence type="ECO:0000259" key="1">
    <source>
        <dbReference type="Pfam" id="PF01844"/>
    </source>
</evidence>
<evidence type="ECO:0000259" key="2">
    <source>
        <dbReference type="Pfam" id="PF11907"/>
    </source>
</evidence>
<dbReference type="Pfam" id="PF01844">
    <property type="entry name" value="HNH"/>
    <property type="match status" value="1"/>
</dbReference>
<reference evidence="3 4" key="1">
    <citation type="journal article" date="2020" name="ISME J.">
        <title>Comparative genomics reveals insights into cyanobacterial evolution and habitat adaptation.</title>
        <authorList>
            <person name="Chen M.Y."/>
            <person name="Teng W.K."/>
            <person name="Zhao L."/>
            <person name="Hu C.X."/>
            <person name="Zhou Y.K."/>
            <person name="Han B.P."/>
            <person name="Song L.R."/>
            <person name="Shu W.S."/>
        </authorList>
    </citation>
    <scope>NUCLEOTIDE SEQUENCE [LARGE SCALE GENOMIC DNA]</scope>
    <source>
        <strain evidence="3 4">FACHB-252</strain>
    </source>
</reference>
<evidence type="ECO:0000313" key="4">
    <source>
        <dbReference type="Proteomes" id="UP000606396"/>
    </source>
</evidence>
<dbReference type="RefSeq" id="WP_190951583.1">
    <property type="nucleotide sequence ID" value="NZ_JACJTC010000020.1"/>
</dbReference>
<evidence type="ECO:0000313" key="3">
    <source>
        <dbReference type="EMBL" id="MBD2614669.1"/>
    </source>
</evidence>
<dbReference type="Gene3D" id="1.10.30.50">
    <property type="match status" value="1"/>
</dbReference>
<accession>A0ABR8HHI2</accession>
<dbReference type="Proteomes" id="UP000606396">
    <property type="component" value="Unassembled WGS sequence"/>
</dbReference>
<comment type="caution">
    <text evidence="3">The sequence shown here is derived from an EMBL/GenBank/DDBJ whole genome shotgun (WGS) entry which is preliminary data.</text>
</comment>
<proteinExistence type="predicted"/>
<dbReference type="InterPro" id="IPR021835">
    <property type="entry name" value="DUF3427"/>
</dbReference>
<dbReference type="EMBL" id="JACJTC010000020">
    <property type="protein sequence ID" value="MBD2614669.1"/>
    <property type="molecule type" value="Genomic_DNA"/>
</dbReference>
<sequence length="243" mass="27899">MVFPFKIGHNYTRRDVYRIIGISEDTHGGNWDTGYASHGNHWFIFCNVGTSGRTGHDYANQWFGNRLEWYGKTNSQLHHPSIQSILSINNNTYIFWREENLQPFIFAGIGNAEKVENTIPVKIVWTFETGIFPDEIYSTTALNEGAVCQVLVNAYERNPVARKKCIEYYGASCYVCGFNFYKVFGELGEGFIHIHHLHPLSKIGQEYEVDPVRDLRPVCPNCHAMIHRHSPQLTIEQVKALLT</sequence>